<reference evidence="2" key="1">
    <citation type="submission" date="2020-05" db="EMBL/GenBank/DDBJ databases">
        <authorList>
            <person name="Chiriac C."/>
            <person name="Salcher M."/>
            <person name="Ghai R."/>
            <person name="Kavagutti S V."/>
        </authorList>
    </citation>
    <scope>NUCLEOTIDE SEQUENCE</scope>
</reference>
<accession>A0A6J6H1Y5</accession>
<dbReference type="CDD" id="cd00371">
    <property type="entry name" value="HMA"/>
    <property type="match status" value="1"/>
</dbReference>
<dbReference type="PROSITE" id="PS50846">
    <property type="entry name" value="HMA_2"/>
    <property type="match status" value="1"/>
</dbReference>
<proteinExistence type="predicted"/>
<dbReference type="Gene3D" id="3.30.70.100">
    <property type="match status" value="1"/>
</dbReference>
<evidence type="ECO:0000313" key="2">
    <source>
        <dbReference type="EMBL" id="CAB4607156.1"/>
    </source>
</evidence>
<gene>
    <name evidence="2" type="ORF">UFOPK1827_01033</name>
</gene>
<dbReference type="EMBL" id="CAEZUO010000044">
    <property type="protein sequence ID" value="CAB4607156.1"/>
    <property type="molecule type" value="Genomic_DNA"/>
</dbReference>
<dbReference type="SUPFAM" id="SSF55008">
    <property type="entry name" value="HMA, heavy metal-associated domain"/>
    <property type="match status" value="1"/>
</dbReference>
<name>A0A6J6H1Y5_9ZZZZ</name>
<sequence>MTTRTYSVPGISCGHCKSAIEGELVPLDGVESAVVDIEAKTVTVMGEITEIEVRAAVGEAGYEVASVN</sequence>
<dbReference type="AlphaFoldDB" id="A0A6J6H1Y5"/>
<organism evidence="2">
    <name type="scientific">freshwater metagenome</name>
    <dbReference type="NCBI Taxonomy" id="449393"/>
    <lineage>
        <taxon>unclassified sequences</taxon>
        <taxon>metagenomes</taxon>
        <taxon>ecological metagenomes</taxon>
    </lineage>
</organism>
<protein>
    <submittedName>
        <fullName evidence="2">Unannotated protein</fullName>
    </submittedName>
</protein>
<feature type="domain" description="HMA" evidence="1">
    <location>
        <begin position="2"/>
        <end position="65"/>
    </location>
</feature>
<dbReference type="GO" id="GO:0046872">
    <property type="term" value="F:metal ion binding"/>
    <property type="evidence" value="ECO:0007669"/>
    <property type="project" value="InterPro"/>
</dbReference>
<dbReference type="Pfam" id="PF00403">
    <property type="entry name" value="HMA"/>
    <property type="match status" value="1"/>
</dbReference>
<evidence type="ECO:0000259" key="1">
    <source>
        <dbReference type="PROSITE" id="PS50846"/>
    </source>
</evidence>
<dbReference type="InterPro" id="IPR036163">
    <property type="entry name" value="HMA_dom_sf"/>
</dbReference>
<dbReference type="InterPro" id="IPR006121">
    <property type="entry name" value="HMA_dom"/>
</dbReference>